<comment type="caution">
    <text evidence="2">The sequence shown here is derived from an EMBL/GenBank/DDBJ whole genome shotgun (WGS) entry which is preliminary data.</text>
</comment>
<gene>
    <name evidence="2" type="ORF">Fcan01_08787</name>
</gene>
<accession>A0A226EDB8</accession>
<keyword evidence="3" id="KW-1185">Reference proteome</keyword>
<sequence length="224" mass="25194">METNSSNKLSTLVKKVPSSPREFFAKLYESAEQEDAQIKIDAEETPKLRKLFVPGVKKVGESRPGEKVMLETSSLIWTNYYSPPPPTGRSRHENIELNPPQNCDTSSPSLDPFHRQNSHFGLHENRDLDKDGVIIPTQLHGPIVQHDDFDDKGDGNSGDVSPHPLTPPSYNSTTLSTWRLLQQFATSSQLHLPPAFTNFCEFEICSIFCLVKKILKFPNVLTSF</sequence>
<dbReference type="Proteomes" id="UP000198287">
    <property type="component" value="Unassembled WGS sequence"/>
</dbReference>
<organism evidence="2 3">
    <name type="scientific">Folsomia candida</name>
    <name type="common">Springtail</name>
    <dbReference type="NCBI Taxonomy" id="158441"/>
    <lineage>
        <taxon>Eukaryota</taxon>
        <taxon>Metazoa</taxon>
        <taxon>Ecdysozoa</taxon>
        <taxon>Arthropoda</taxon>
        <taxon>Hexapoda</taxon>
        <taxon>Collembola</taxon>
        <taxon>Entomobryomorpha</taxon>
        <taxon>Isotomoidea</taxon>
        <taxon>Isotomidae</taxon>
        <taxon>Proisotominae</taxon>
        <taxon>Folsomia</taxon>
    </lineage>
</organism>
<protein>
    <submittedName>
        <fullName evidence="2">Uncharacterized protein</fullName>
    </submittedName>
</protein>
<evidence type="ECO:0000313" key="3">
    <source>
        <dbReference type="Proteomes" id="UP000198287"/>
    </source>
</evidence>
<evidence type="ECO:0000313" key="2">
    <source>
        <dbReference type="EMBL" id="OXA55613.1"/>
    </source>
</evidence>
<dbReference type="EMBL" id="LNIX01000004">
    <property type="protein sequence ID" value="OXA55613.1"/>
    <property type="molecule type" value="Genomic_DNA"/>
</dbReference>
<dbReference type="AlphaFoldDB" id="A0A226EDB8"/>
<reference evidence="2 3" key="1">
    <citation type="submission" date="2015-12" db="EMBL/GenBank/DDBJ databases">
        <title>The genome of Folsomia candida.</title>
        <authorList>
            <person name="Faddeeva A."/>
            <person name="Derks M.F."/>
            <person name="Anvar Y."/>
            <person name="Smit S."/>
            <person name="Van Straalen N."/>
            <person name="Roelofs D."/>
        </authorList>
    </citation>
    <scope>NUCLEOTIDE SEQUENCE [LARGE SCALE GENOMIC DNA]</scope>
    <source>
        <strain evidence="2 3">VU population</strain>
        <tissue evidence="2">Whole body</tissue>
    </source>
</reference>
<evidence type="ECO:0000256" key="1">
    <source>
        <dbReference type="SAM" id="MobiDB-lite"/>
    </source>
</evidence>
<feature type="compositionally biased region" description="Basic and acidic residues" evidence="1">
    <location>
        <begin position="145"/>
        <end position="154"/>
    </location>
</feature>
<name>A0A226EDB8_FOLCA</name>
<proteinExistence type="predicted"/>
<feature type="region of interest" description="Disordered" evidence="1">
    <location>
        <begin position="144"/>
        <end position="168"/>
    </location>
</feature>